<comment type="caution">
    <text evidence="3">The sequence shown here is derived from an EMBL/GenBank/DDBJ whole genome shotgun (WGS) entry which is preliminary data.</text>
</comment>
<feature type="signal peptide" evidence="2">
    <location>
        <begin position="1"/>
        <end position="23"/>
    </location>
</feature>
<feature type="coiled-coil region" evidence="1">
    <location>
        <begin position="151"/>
        <end position="188"/>
    </location>
</feature>
<organism evidence="3 4">
    <name type="scientific">Laodelphax striatellus</name>
    <name type="common">Small brown planthopper</name>
    <name type="synonym">Delphax striatella</name>
    <dbReference type="NCBI Taxonomy" id="195883"/>
    <lineage>
        <taxon>Eukaryota</taxon>
        <taxon>Metazoa</taxon>
        <taxon>Ecdysozoa</taxon>
        <taxon>Arthropoda</taxon>
        <taxon>Hexapoda</taxon>
        <taxon>Insecta</taxon>
        <taxon>Pterygota</taxon>
        <taxon>Neoptera</taxon>
        <taxon>Paraneoptera</taxon>
        <taxon>Hemiptera</taxon>
        <taxon>Auchenorrhyncha</taxon>
        <taxon>Fulgoroidea</taxon>
        <taxon>Delphacidae</taxon>
        <taxon>Criomorphinae</taxon>
        <taxon>Laodelphax</taxon>
    </lineage>
</organism>
<protein>
    <submittedName>
        <fullName evidence="3">Uncharacterized protein</fullName>
    </submittedName>
</protein>
<keyword evidence="1" id="KW-0175">Coiled coil</keyword>
<evidence type="ECO:0000313" key="3">
    <source>
        <dbReference type="EMBL" id="RZF45244.1"/>
    </source>
</evidence>
<dbReference type="SMR" id="A0A482XHW0"/>
<dbReference type="Proteomes" id="UP000291343">
    <property type="component" value="Unassembled WGS sequence"/>
</dbReference>
<sequence>MKRVVLLLLIGLFVLNYLYRSRTEGSIYYLEDKSTNFNDHTDSYETKNSEQDKFSQFEDDIDVFGIVNEKENFVFETPFHGDYASFFWQTDQKEEKLLPDDENSVKVTGRISTNKNTENSTEIAYEAGNSTVSKIEVDVNEVSNASIIFLDNELKERIDTMDKKITNLEEKLEELKDLHVLSKESKKEEGMGVNKLRLSEDCPGTESENAVIYLPKYHFKIEVEPDLEQARLDDRVTTKNPFFWRKNAHFRQTGRKETFWNTTSLLIDVNYSTTEKIKHQIQRKLFVIENA</sequence>
<evidence type="ECO:0000313" key="4">
    <source>
        <dbReference type="Proteomes" id="UP000291343"/>
    </source>
</evidence>
<feature type="chain" id="PRO_5019864063" evidence="2">
    <location>
        <begin position="24"/>
        <end position="291"/>
    </location>
</feature>
<dbReference type="EMBL" id="QKKF02009630">
    <property type="protein sequence ID" value="RZF45244.1"/>
    <property type="molecule type" value="Genomic_DNA"/>
</dbReference>
<reference evidence="3 4" key="1">
    <citation type="journal article" date="2017" name="Gigascience">
        <title>Genome sequence of the small brown planthopper, Laodelphax striatellus.</title>
        <authorList>
            <person name="Zhu J."/>
            <person name="Jiang F."/>
            <person name="Wang X."/>
            <person name="Yang P."/>
            <person name="Bao Y."/>
            <person name="Zhao W."/>
            <person name="Wang W."/>
            <person name="Lu H."/>
            <person name="Wang Q."/>
            <person name="Cui N."/>
            <person name="Li J."/>
            <person name="Chen X."/>
            <person name="Luo L."/>
            <person name="Yu J."/>
            <person name="Kang L."/>
            <person name="Cui F."/>
        </authorList>
    </citation>
    <scope>NUCLEOTIDE SEQUENCE [LARGE SCALE GENOMIC DNA]</scope>
    <source>
        <strain evidence="3">Lst14</strain>
    </source>
</reference>
<accession>A0A482XHW0</accession>
<dbReference type="AlphaFoldDB" id="A0A482XHW0"/>
<keyword evidence="2" id="KW-0732">Signal</keyword>
<gene>
    <name evidence="3" type="ORF">LSTR_LSTR010388</name>
</gene>
<dbReference type="InParanoid" id="A0A482XHW0"/>
<proteinExistence type="predicted"/>
<evidence type="ECO:0000256" key="2">
    <source>
        <dbReference type="SAM" id="SignalP"/>
    </source>
</evidence>
<name>A0A482XHW0_LAOST</name>
<keyword evidence="4" id="KW-1185">Reference proteome</keyword>
<evidence type="ECO:0000256" key="1">
    <source>
        <dbReference type="SAM" id="Coils"/>
    </source>
</evidence>